<feature type="compositionally biased region" description="Polar residues" evidence="13">
    <location>
        <begin position="1061"/>
        <end position="1073"/>
    </location>
</feature>
<dbReference type="GeneID" id="117560090"/>
<reference evidence="16" key="1">
    <citation type="submission" date="2025-08" db="UniProtKB">
        <authorList>
            <consortium name="RefSeq"/>
        </authorList>
    </citation>
    <scope>IDENTIFICATION</scope>
</reference>
<evidence type="ECO:0000256" key="8">
    <source>
        <dbReference type="ARBA" id="ARBA00023015"/>
    </source>
</evidence>
<dbReference type="GO" id="GO:0000981">
    <property type="term" value="F:DNA-binding transcription factor activity, RNA polymerase II-specific"/>
    <property type="evidence" value="ECO:0007669"/>
    <property type="project" value="TreeGrafter"/>
</dbReference>
<dbReference type="GO" id="GO:0008270">
    <property type="term" value="F:zinc ion binding"/>
    <property type="evidence" value="ECO:0007669"/>
    <property type="project" value="UniProtKB-KW"/>
</dbReference>
<feature type="region of interest" description="Disordered" evidence="13">
    <location>
        <begin position="685"/>
        <end position="723"/>
    </location>
</feature>
<dbReference type="InParanoid" id="A0A6P8VPR6"/>
<keyword evidence="9" id="KW-0238">DNA-binding</keyword>
<comment type="similarity">
    <text evidence="2">Belongs to the krueppel C2H2-type zinc-finger protein family.</text>
</comment>
<feature type="compositionally biased region" description="Basic and acidic residues" evidence="13">
    <location>
        <begin position="708"/>
        <end position="723"/>
    </location>
</feature>
<dbReference type="OrthoDB" id="10029602at2759"/>
<evidence type="ECO:0000256" key="13">
    <source>
        <dbReference type="SAM" id="MobiDB-lite"/>
    </source>
</evidence>
<evidence type="ECO:0000256" key="5">
    <source>
        <dbReference type="ARBA" id="ARBA00022737"/>
    </source>
</evidence>
<keyword evidence="8" id="KW-0805">Transcription regulation</keyword>
<dbReference type="InterPro" id="IPR052251">
    <property type="entry name" value="GH-ZnFinger_Regulators"/>
</dbReference>
<evidence type="ECO:0000256" key="10">
    <source>
        <dbReference type="ARBA" id="ARBA00023163"/>
    </source>
</evidence>
<sequence>MALSFFELMLFFSKEEFVEEPLKDILDSFQQCHCQLLRHRNSYLQHVKLIIKAGGPWENPVLQGILKEAHFPPQQVEDYLSSELAVFFELRIRYLLACERMQEAMALAKSCLENLEAGKHLYFHQAYLTCLYKASLHEHLHKEMAEIDGRDAVEIICNTESMEKDELLLSLCKAFLTQQLHNGDMYYIWDLVFIWSRLHLRAHPSGHGFLAECLQLASSATNVRAIFPFIKLVTTELGVESVQVCVELCARALRLADMQADSVTRSLACKTIAFLLPHDLEICRACALLVFCQERSLEAYRTVCLLYNHPDQEPHPQNSPVRTSVRFHILQMLKARLCFDPEFWNLLTIRTHCLELISDNVMKAAVLSEMKEEEEEENREELFINKCINQSCSPGVNPCRCTEAAETAVVSRDLPEVQAVAEETEKCVAPSNNTLLKRRKWRKKIGRRSRSLSDDEPEIVDDPEFKYKLKLTSLGNKTMYSLRRNQVKTENSASVKVPLKPKREYLARCVKSQILKRKGRKKRWLQGLPRLEQLQTTVKVKEKVIYKGKKRRAEALQKVELSYPDNELSRREEESGFEEITDTEDKEPGMPHLENELDQTSKQEENQFEQMDNLQRQNGLEKLPDSDCKSVVEEHTQKESQTQLCLPVEPQAAAPAVEADPELDGPPLYLIHCPIEALHSYSLKSKKPDEEKPPESSAPDKVNGNTEEEPKPTEETDTEVKSKRPWKDRMLRAQQYAHLMYHCNLCHKDYKGLNVMRHALSHLKSRKLKCILCGKRFKQLPFAKKHVMDHIDEMSKQKKQCTEDAPAANGVADHVDNQHQDKNTTSISNEEDSDPFVVGRERVGEEENGFSVDITYHLCPSETCDRVFLRVSSTLTKHAIKCHISEEKVLEKTFVWAKHKCSICLRQIQFVQHYKDHMKLHDTTLLHFCYHQGCEQRFPSQQELKGHVITHKPFRPQCPFSDCEKLFSSITGLHEHEWRHYIQRLRKMSWDPGRQMQQSAEAPWKQRVKVEELWLQSKKGKRKDASNVEGSREIQTEGQHCKTNFPDGYQPDNCPEKTESRTSPSTKLSNQKTPPLPSKAPFIRPPPSTYLDEARLSMRKRRAPKEVALKKNTYWNIKKNKEEQQGEEDVQKVRQRCDKCPLLFQQRGGTPETPSPQHLLRTLWLRLRR</sequence>
<keyword evidence="7" id="KW-0862">Zinc</keyword>
<feature type="region of interest" description="Disordered" evidence="13">
    <location>
        <begin position="1016"/>
        <end position="1089"/>
    </location>
</feature>
<feature type="compositionally biased region" description="Basic and acidic residues" evidence="13">
    <location>
        <begin position="586"/>
        <end position="605"/>
    </location>
</feature>
<evidence type="ECO:0000256" key="6">
    <source>
        <dbReference type="ARBA" id="ARBA00022771"/>
    </source>
</evidence>
<evidence type="ECO:0000256" key="9">
    <source>
        <dbReference type="ARBA" id="ARBA00023125"/>
    </source>
</evidence>
<feature type="compositionally biased region" description="Acidic residues" evidence="13">
    <location>
        <begin position="575"/>
        <end position="585"/>
    </location>
</feature>
<dbReference type="PANTHER" id="PTHR15507:SF16">
    <property type="entry name" value="ZINC FINGER PROTEIN 654"/>
    <property type="match status" value="1"/>
</dbReference>
<dbReference type="InterPro" id="IPR013087">
    <property type="entry name" value="Znf_C2H2_type"/>
</dbReference>
<gene>
    <name evidence="16" type="primary">LOC117560090</name>
</gene>
<evidence type="ECO:0000259" key="14">
    <source>
        <dbReference type="PROSITE" id="PS50157"/>
    </source>
</evidence>
<organism evidence="15 16">
    <name type="scientific">Gymnodraco acuticeps</name>
    <name type="common">Antarctic dragonfish</name>
    <dbReference type="NCBI Taxonomy" id="8218"/>
    <lineage>
        <taxon>Eukaryota</taxon>
        <taxon>Metazoa</taxon>
        <taxon>Chordata</taxon>
        <taxon>Craniata</taxon>
        <taxon>Vertebrata</taxon>
        <taxon>Euteleostomi</taxon>
        <taxon>Actinopterygii</taxon>
        <taxon>Neopterygii</taxon>
        <taxon>Teleostei</taxon>
        <taxon>Neoteleostei</taxon>
        <taxon>Acanthomorphata</taxon>
        <taxon>Eupercaria</taxon>
        <taxon>Perciformes</taxon>
        <taxon>Notothenioidei</taxon>
        <taxon>Bathydraconidae</taxon>
        <taxon>Gymnodraco</taxon>
    </lineage>
</organism>
<dbReference type="PANTHER" id="PTHR15507">
    <property type="entry name" value="ZINC FINGER PROTEIN RLF"/>
    <property type="match status" value="1"/>
</dbReference>
<keyword evidence="5" id="KW-0677">Repeat</keyword>
<evidence type="ECO:0000256" key="3">
    <source>
        <dbReference type="ARBA" id="ARBA00022553"/>
    </source>
</evidence>
<feature type="domain" description="C2H2-type" evidence="14">
    <location>
        <begin position="768"/>
        <end position="795"/>
    </location>
</feature>
<dbReference type="GO" id="GO:0003677">
    <property type="term" value="F:DNA binding"/>
    <property type="evidence" value="ECO:0007669"/>
    <property type="project" value="UniProtKB-KW"/>
</dbReference>
<evidence type="ECO:0000313" key="15">
    <source>
        <dbReference type="Proteomes" id="UP000515161"/>
    </source>
</evidence>
<proteinExistence type="inferred from homology"/>
<keyword evidence="11" id="KW-0539">Nucleus</keyword>
<feature type="region of interest" description="Disordered" evidence="13">
    <location>
        <begin position="565"/>
        <end position="608"/>
    </location>
</feature>
<dbReference type="Proteomes" id="UP000515161">
    <property type="component" value="Unplaced"/>
</dbReference>
<evidence type="ECO:0000256" key="2">
    <source>
        <dbReference type="ARBA" id="ARBA00006991"/>
    </source>
</evidence>
<evidence type="ECO:0000256" key="7">
    <source>
        <dbReference type="ARBA" id="ARBA00022833"/>
    </source>
</evidence>
<evidence type="ECO:0000256" key="1">
    <source>
        <dbReference type="ARBA" id="ARBA00004123"/>
    </source>
</evidence>
<evidence type="ECO:0000256" key="12">
    <source>
        <dbReference type="PROSITE-ProRule" id="PRU00042"/>
    </source>
</evidence>
<dbReference type="SMART" id="SM00355">
    <property type="entry name" value="ZnF_C2H2"/>
    <property type="match status" value="6"/>
</dbReference>
<feature type="compositionally biased region" description="Pro residues" evidence="13">
    <location>
        <begin position="1074"/>
        <end position="1088"/>
    </location>
</feature>
<keyword evidence="6 12" id="KW-0863">Zinc-finger</keyword>
<dbReference type="PROSITE" id="PS00028">
    <property type="entry name" value="ZINC_FINGER_C2H2_1"/>
    <property type="match status" value="4"/>
</dbReference>
<dbReference type="PROSITE" id="PS50157">
    <property type="entry name" value="ZINC_FINGER_C2H2_2"/>
    <property type="match status" value="2"/>
</dbReference>
<keyword evidence="3" id="KW-0597">Phosphoprotein</keyword>
<accession>A0A6P8VPR6</accession>
<evidence type="ECO:0000256" key="11">
    <source>
        <dbReference type="ARBA" id="ARBA00023242"/>
    </source>
</evidence>
<keyword evidence="15" id="KW-1185">Reference proteome</keyword>
<feature type="region of interest" description="Disordered" evidence="13">
    <location>
        <begin position="620"/>
        <end position="643"/>
    </location>
</feature>
<keyword evidence="4" id="KW-0479">Metal-binding</keyword>
<keyword evidence="10" id="KW-0804">Transcription</keyword>
<dbReference type="RefSeq" id="XP_034092746.1">
    <property type="nucleotide sequence ID" value="XM_034236855.1"/>
</dbReference>
<evidence type="ECO:0000313" key="16">
    <source>
        <dbReference type="RefSeq" id="XP_034092746.1"/>
    </source>
</evidence>
<feature type="compositionally biased region" description="Basic and acidic residues" evidence="13">
    <location>
        <begin position="1023"/>
        <end position="1035"/>
    </location>
</feature>
<dbReference type="AlphaFoldDB" id="A0A6P8VPR6"/>
<protein>
    <submittedName>
        <fullName evidence="16">Zinc finger protein 292-like</fullName>
    </submittedName>
</protein>
<dbReference type="InterPro" id="IPR057986">
    <property type="entry name" value="TPR_Rlf/292/654"/>
</dbReference>
<dbReference type="Gene3D" id="3.30.160.60">
    <property type="entry name" value="Classic Zinc Finger"/>
    <property type="match status" value="2"/>
</dbReference>
<name>A0A6P8VPR6_GYMAC</name>
<feature type="domain" description="C2H2-type" evidence="14">
    <location>
        <begin position="927"/>
        <end position="956"/>
    </location>
</feature>
<dbReference type="GO" id="GO:0005634">
    <property type="term" value="C:nucleus"/>
    <property type="evidence" value="ECO:0007669"/>
    <property type="project" value="UniProtKB-SubCell"/>
</dbReference>
<feature type="compositionally biased region" description="Basic and acidic residues" evidence="13">
    <location>
        <begin position="622"/>
        <end position="638"/>
    </location>
</feature>
<dbReference type="Pfam" id="PF25580">
    <property type="entry name" value="TPR_Rlf"/>
    <property type="match status" value="1"/>
</dbReference>
<evidence type="ECO:0000256" key="4">
    <source>
        <dbReference type="ARBA" id="ARBA00022723"/>
    </source>
</evidence>
<dbReference type="KEGG" id="gacu:117560090"/>
<comment type="subcellular location">
    <subcellularLocation>
        <location evidence="1">Nucleus</location>
    </subcellularLocation>
</comment>